<reference evidence="2 3" key="1">
    <citation type="journal article" date="2020" name="ISME J.">
        <title>Uncovering the hidden diversity of litter-decomposition mechanisms in mushroom-forming fungi.</title>
        <authorList>
            <person name="Floudas D."/>
            <person name="Bentzer J."/>
            <person name="Ahren D."/>
            <person name="Johansson T."/>
            <person name="Persson P."/>
            <person name="Tunlid A."/>
        </authorList>
    </citation>
    <scope>NUCLEOTIDE SEQUENCE [LARGE SCALE GENOMIC DNA]</scope>
    <source>
        <strain evidence="2 3">CBS 101986</strain>
    </source>
</reference>
<dbReference type="Gene3D" id="1.50.10.10">
    <property type="match status" value="1"/>
</dbReference>
<dbReference type="Pfam" id="PF07470">
    <property type="entry name" value="Glyco_hydro_88"/>
    <property type="match status" value="1"/>
</dbReference>
<dbReference type="Proteomes" id="UP000567179">
    <property type="component" value="Unassembled WGS sequence"/>
</dbReference>
<dbReference type="GO" id="GO:0005975">
    <property type="term" value="P:carbohydrate metabolic process"/>
    <property type="evidence" value="ECO:0007669"/>
    <property type="project" value="InterPro"/>
</dbReference>
<dbReference type="InterPro" id="IPR012341">
    <property type="entry name" value="6hp_glycosidase-like_sf"/>
</dbReference>
<dbReference type="GO" id="GO:0016787">
    <property type="term" value="F:hydrolase activity"/>
    <property type="evidence" value="ECO:0007669"/>
    <property type="project" value="UniProtKB-KW"/>
</dbReference>
<dbReference type="PANTHER" id="PTHR41814:SF1">
    <property type="entry name" value="CELLULASE"/>
    <property type="match status" value="1"/>
</dbReference>
<evidence type="ECO:0000256" key="1">
    <source>
        <dbReference type="ARBA" id="ARBA00022801"/>
    </source>
</evidence>
<organism evidence="2 3">
    <name type="scientific">Psilocybe cf. subviscida</name>
    <dbReference type="NCBI Taxonomy" id="2480587"/>
    <lineage>
        <taxon>Eukaryota</taxon>
        <taxon>Fungi</taxon>
        <taxon>Dikarya</taxon>
        <taxon>Basidiomycota</taxon>
        <taxon>Agaricomycotina</taxon>
        <taxon>Agaricomycetes</taxon>
        <taxon>Agaricomycetidae</taxon>
        <taxon>Agaricales</taxon>
        <taxon>Agaricineae</taxon>
        <taxon>Strophariaceae</taxon>
        <taxon>Psilocybe</taxon>
    </lineage>
</organism>
<dbReference type="InterPro" id="IPR010905">
    <property type="entry name" value="Glyco_hydro_88"/>
</dbReference>
<dbReference type="EMBL" id="JAACJJ010000028">
    <property type="protein sequence ID" value="KAF5321835.1"/>
    <property type="molecule type" value="Genomic_DNA"/>
</dbReference>
<dbReference type="OrthoDB" id="4138492at2759"/>
<sequence length="383" mass="41655">MAPWIFGFSALVSSLGNLHPDLGLGFNVSTISQVRTNMLEIASASWELGTAAQALTEISWPALSVFNKTAFPPPTRLVGSHIPVDVLAIANKTVSAKPADSLALIPNQGSAADPASIGVSVLLANWTRSDPSNPAYADAAAGQLKYLLDYTPRTMMGAISHRSREVQLWSDFVYMVPPFIAYYGTLAGGAQGSVYLQTAYDQCRLYRDGLRDESGFWRHIAQGPFQDTTHWATGNAWAAAGMMRVLATLNNTESGGRFSEQQADLEEWIEEILVASWDKQTPDGALRNVIDDPTSFVDMASTALMAATTYRLAVFKNDATLLSSANRAFKVVKLNVDRNGWLQNVVNPMTFHEPLPPHEHSPEGQAFVLLLQAAWEAVLALDN</sequence>
<accession>A0A8H5F2Y9</accession>
<protein>
    <recommendedName>
        <fullName evidence="4">Six-hairpin glycosidase-like protein</fullName>
    </recommendedName>
</protein>
<name>A0A8H5F2Y9_9AGAR</name>
<dbReference type="SUPFAM" id="SSF48208">
    <property type="entry name" value="Six-hairpin glycosidases"/>
    <property type="match status" value="1"/>
</dbReference>
<evidence type="ECO:0000313" key="2">
    <source>
        <dbReference type="EMBL" id="KAF5321835.1"/>
    </source>
</evidence>
<evidence type="ECO:0000313" key="3">
    <source>
        <dbReference type="Proteomes" id="UP000567179"/>
    </source>
</evidence>
<keyword evidence="1" id="KW-0378">Hydrolase</keyword>
<proteinExistence type="predicted"/>
<gene>
    <name evidence="2" type="ORF">D9619_001048</name>
</gene>
<comment type="caution">
    <text evidence="2">The sequence shown here is derived from an EMBL/GenBank/DDBJ whole genome shotgun (WGS) entry which is preliminary data.</text>
</comment>
<evidence type="ECO:0008006" key="4">
    <source>
        <dbReference type="Google" id="ProtNLM"/>
    </source>
</evidence>
<dbReference type="PANTHER" id="PTHR41814">
    <property type="entry name" value="EXPRESSED PROTEIN"/>
    <property type="match status" value="1"/>
</dbReference>
<dbReference type="InterPro" id="IPR008928">
    <property type="entry name" value="6-hairpin_glycosidase_sf"/>
</dbReference>
<dbReference type="AlphaFoldDB" id="A0A8H5F2Y9"/>
<keyword evidence="3" id="KW-1185">Reference proteome</keyword>